<dbReference type="Pfam" id="PF02518">
    <property type="entry name" value="HATPase_c"/>
    <property type="match status" value="1"/>
</dbReference>
<keyword evidence="14" id="KW-1185">Reference proteome</keyword>
<evidence type="ECO:0000313" key="13">
    <source>
        <dbReference type="EMBL" id="TCZ75800.1"/>
    </source>
</evidence>
<dbReference type="InterPro" id="IPR003594">
    <property type="entry name" value="HATPase_dom"/>
</dbReference>
<name>A0A4R4EA65_9BACL</name>
<feature type="domain" description="PAS" evidence="11">
    <location>
        <begin position="194"/>
        <end position="238"/>
    </location>
</feature>
<evidence type="ECO:0000256" key="3">
    <source>
        <dbReference type="ARBA" id="ARBA00022553"/>
    </source>
</evidence>
<dbReference type="Gene3D" id="1.10.287.130">
    <property type="match status" value="1"/>
</dbReference>
<dbReference type="SUPFAM" id="SSF47384">
    <property type="entry name" value="Homodimeric domain of signal transducing histidine kinase"/>
    <property type="match status" value="1"/>
</dbReference>
<evidence type="ECO:0000256" key="8">
    <source>
        <dbReference type="ARBA" id="ARBA00023012"/>
    </source>
</evidence>
<comment type="caution">
    <text evidence="13">The sequence shown here is derived from an EMBL/GenBank/DDBJ whole genome shotgun (WGS) entry which is preliminary data.</text>
</comment>
<keyword evidence="9" id="KW-0812">Transmembrane</keyword>
<evidence type="ECO:0000256" key="2">
    <source>
        <dbReference type="ARBA" id="ARBA00012438"/>
    </source>
</evidence>
<evidence type="ECO:0000259" key="11">
    <source>
        <dbReference type="PROSITE" id="PS50112"/>
    </source>
</evidence>
<comment type="catalytic activity">
    <reaction evidence="1">
        <text>ATP + protein L-histidine = ADP + protein N-phospho-L-histidine.</text>
        <dbReference type="EC" id="2.7.13.3"/>
    </reaction>
</comment>
<keyword evidence="5" id="KW-0547">Nucleotide-binding</keyword>
<dbReference type="InterPro" id="IPR004358">
    <property type="entry name" value="Sig_transdc_His_kin-like_C"/>
</dbReference>
<keyword evidence="6" id="KW-0418">Kinase</keyword>
<dbReference type="PRINTS" id="PR00344">
    <property type="entry name" value="BCTRLSENSOR"/>
</dbReference>
<dbReference type="SUPFAM" id="SSF55785">
    <property type="entry name" value="PYP-like sensor domain (PAS domain)"/>
    <property type="match status" value="2"/>
</dbReference>
<dbReference type="InterPro" id="IPR013767">
    <property type="entry name" value="PAS_fold"/>
</dbReference>
<dbReference type="CDD" id="cd00082">
    <property type="entry name" value="HisKA"/>
    <property type="match status" value="1"/>
</dbReference>
<evidence type="ECO:0000256" key="6">
    <source>
        <dbReference type="ARBA" id="ARBA00022777"/>
    </source>
</evidence>
<keyword evidence="7" id="KW-0067">ATP-binding</keyword>
<dbReference type="Proteomes" id="UP000295418">
    <property type="component" value="Unassembled WGS sequence"/>
</dbReference>
<dbReference type="OrthoDB" id="9815750at2"/>
<dbReference type="SMART" id="SM00387">
    <property type="entry name" value="HATPase_c"/>
    <property type="match status" value="1"/>
</dbReference>
<dbReference type="PROSITE" id="PS50109">
    <property type="entry name" value="HIS_KIN"/>
    <property type="match status" value="1"/>
</dbReference>
<protein>
    <recommendedName>
        <fullName evidence="2">histidine kinase</fullName>
        <ecNumber evidence="2">2.7.13.3</ecNumber>
    </recommendedName>
</protein>
<dbReference type="PANTHER" id="PTHR43065">
    <property type="entry name" value="SENSOR HISTIDINE KINASE"/>
    <property type="match status" value="1"/>
</dbReference>
<dbReference type="SMART" id="SM00388">
    <property type="entry name" value="HisKA"/>
    <property type="match status" value="1"/>
</dbReference>
<dbReference type="EMBL" id="SKFG01000016">
    <property type="protein sequence ID" value="TCZ75800.1"/>
    <property type="molecule type" value="Genomic_DNA"/>
</dbReference>
<dbReference type="RefSeq" id="WP_132418989.1">
    <property type="nucleotide sequence ID" value="NZ_SKFG01000016.1"/>
</dbReference>
<dbReference type="InterPro" id="IPR000014">
    <property type="entry name" value="PAS"/>
</dbReference>
<sequence>MRSLYYLILKWVLNAKAALFVMACTIYIMLLYFLSDTLRNPDTEVRLELVIFVVIILVVAIYSLNKITVSEEKYRSLYDCHVDAIITVNLKGKVINLNQQYERFFGYKLEHYENKQWNHFFDPLQQEYLSYYYMEAMRGNSWSLEMNLQHQQGDLIEVHMTFIPMKANDKIVGIYILCKDITEINKNKKEIERLHKHYQLLLNSVTEGIVGVNENGTISFWNRAAENMLGWSSDEALGYPLMEKIGHCQACSISSDDTSKLIICREIQCNLFEGHNLNFNQMTLIRKDRSSFPAILAVSPILQGNGNQTGIVCTFKDITDYKEQEELLRKSDRLAAAGQLAAGVAHEIRNPLTALKGFLQLFPKTNFKEHHYVSIMERELLRIESIVNEFLFIAKPQTTVFKANQIEDILADTIELLKLQAYIGSIRVTMSIKSQQIPSILCDAHQLKQVFINVMKNAIESISNGGEIVIHLEYLIEHHKIKISIKDNGCGIAPDRLEQLGEPFYSTKERGTGLGLMVSYKIIESHGGTISFDSQLHKGTEVQILLPVPTTEAS</sequence>
<dbReference type="GO" id="GO:0000155">
    <property type="term" value="F:phosphorelay sensor kinase activity"/>
    <property type="evidence" value="ECO:0007669"/>
    <property type="project" value="InterPro"/>
</dbReference>
<feature type="transmembrane region" description="Helical" evidence="9">
    <location>
        <begin position="45"/>
        <end position="65"/>
    </location>
</feature>
<feature type="domain" description="Histidine kinase" evidence="10">
    <location>
        <begin position="343"/>
        <end position="550"/>
    </location>
</feature>
<dbReference type="EC" id="2.7.13.3" evidence="2"/>
<dbReference type="Pfam" id="PF00512">
    <property type="entry name" value="HisKA"/>
    <property type="match status" value="1"/>
</dbReference>
<evidence type="ECO:0000256" key="1">
    <source>
        <dbReference type="ARBA" id="ARBA00000085"/>
    </source>
</evidence>
<dbReference type="InterPro" id="IPR003661">
    <property type="entry name" value="HisK_dim/P_dom"/>
</dbReference>
<dbReference type="AlphaFoldDB" id="A0A4R4EA65"/>
<evidence type="ECO:0000256" key="5">
    <source>
        <dbReference type="ARBA" id="ARBA00022741"/>
    </source>
</evidence>
<keyword evidence="8" id="KW-0902">Two-component regulatory system</keyword>
<evidence type="ECO:0000259" key="10">
    <source>
        <dbReference type="PROSITE" id="PS50109"/>
    </source>
</evidence>
<dbReference type="SMART" id="SM00091">
    <property type="entry name" value="PAS"/>
    <property type="match status" value="2"/>
</dbReference>
<organism evidence="13 14">
    <name type="scientific">Paenibacillus albiflavus</name>
    <dbReference type="NCBI Taxonomy" id="2545760"/>
    <lineage>
        <taxon>Bacteria</taxon>
        <taxon>Bacillati</taxon>
        <taxon>Bacillota</taxon>
        <taxon>Bacilli</taxon>
        <taxon>Bacillales</taxon>
        <taxon>Paenibacillaceae</taxon>
        <taxon>Paenibacillus</taxon>
    </lineage>
</organism>
<dbReference type="PANTHER" id="PTHR43065:SF34">
    <property type="entry name" value="SPORULATION KINASE A"/>
    <property type="match status" value="1"/>
</dbReference>
<dbReference type="PROSITE" id="PS50113">
    <property type="entry name" value="PAC"/>
    <property type="match status" value="1"/>
</dbReference>
<dbReference type="GO" id="GO:0005524">
    <property type="term" value="F:ATP binding"/>
    <property type="evidence" value="ECO:0007669"/>
    <property type="project" value="UniProtKB-KW"/>
</dbReference>
<dbReference type="InterPro" id="IPR005467">
    <property type="entry name" value="His_kinase_dom"/>
</dbReference>
<dbReference type="PROSITE" id="PS50112">
    <property type="entry name" value="PAS"/>
    <property type="match status" value="2"/>
</dbReference>
<dbReference type="InterPro" id="IPR036097">
    <property type="entry name" value="HisK_dim/P_sf"/>
</dbReference>
<feature type="domain" description="PAS" evidence="11">
    <location>
        <begin position="70"/>
        <end position="140"/>
    </location>
</feature>
<keyword evidence="9" id="KW-1133">Transmembrane helix</keyword>
<dbReference type="Pfam" id="PF00989">
    <property type="entry name" value="PAS"/>
    <property type="match status" value="1"/>
</dbReference>
<dbReference type="CDD" id="cd00130">
    <property type="entry name" value="PAS"/>
    <property type="match status" value="2"/>
</dbReference>
<dbReference type="SMART" id="SM00086">
    <property type="entry name" value="PAC"/>
    <property type="match status" value="2"/>
</dbReference>
<evidence type="ECO:0000256" key="7">
    <source>
        <dbReference type="ARBA" id="ARBA00022840"/>
    </source>
</evidence>
<dbReference type="InterPro" id="IPR036890">
    <property type="entry name" value="HATPase_C_sf"/>
</dbReference>
<accession>A0A4R4EA65</accession>
<evidence type="ECO:0000256" key="9">
    <source>
        <dbReference type="SAM" id="Phobius"/>
    </source>
</evidence>
<proteinExistence type="predicted"/>
<keyword evidence="9" id="KW-0472">Membrane</keyword>
<dbReference type="Pfam" id="PF13426">
    <property type="entry name" value="PAS_9"/>
    <property type="match status" value="1"/>
</dbReference>
<dbReference type="Gene3D" id="3.30.450.20">
    <property type="entry name" value="PAS domain"/>
    <property type="match status" value="2"/>
</dbReference>
<keyword evidence="4" id="KW-0808">Transferase</keyword>
<dbReference type="Gene3D" id="3.30.565.10">
    <property type="entry name" value="Histidine kinase-like ATPase, C-terminal domain"/>
    <property type="match status" value="1"/>
</dbReference>
<dbReference type="SUPFAM" id="SSF55874">
    <property type="entry name" value="ATPase domain of HSP90 chaperone/DNA topoisomerase II/histidine kinase"/>
    <property type="match status" value="1"/>
</dbReference>
<feature type="transmembrane region" description="Helical" evidence="9">
    <location>
        <begin position="12"/>
        <end position="33"/>
    </location>
</feature>
<gene>
    <name evidence="13" type="ORF">E0485_15605</name>
</gene>
<evidence type="ECO:0000259" key="12">
    <source>
        <dbReference type="PROSITE" id="PS50113"/>
    </source>
</evidence>
<dbReference type="InterPro" id="IPR035965">
    <property type="entry name" value="PAS-like_dom_sf"/>
</dbReference>
<evidence type="ECO:0000313" key="14">
    <source>
        <dbReference type="Proteomes" id="UP000295418"/>
    </source>
</evidence>
<evidence type="ECO:0000256" key="4">
    <source>
        <dbReference type="ARBA" id="ARBA00022679"/>
    </source>
</evidence>
<dbReference type="GO" id="GO:0006355">
    <property type="term" value="P:regulation of DNA-templated transcription"/>
    <property type="evidence" value="ECO:0007669"/>
    <property type="project" value="InterPro"/>
</dbReference>
<feature type="domain" description="PAC" evidence="12">
    <location>
        <begin position="278"/>
        <end position="330"/>
    </location>
</feature>
<dbReference type="InterPro" id="IPR000700">
    <property type="entry name" value="PAS-assoc_C"/>
</dbReference>
<dbReference type="InterPro" id="IPR001610">
    <property type="entry name" value="PAC"/>
</dbReference>
<reference evidence="13 14" key="1">
    <citation type="submission" date="2019-03" db="EMBL/GenBank/DDBJ databases">
        <authorList>
            <person name="Kim M.K.M."/>
        </authorList>
    </citation>
    <scope>NUCLEOTIDE SEQUENCE [LARGE SCALE GENOMIC DNA]</scope>
    <source>
        <strain evidence="13 14">18JY21-1</strain>
    </source>
</reference>
<keyword evidence="3" id="KW-0597">Phosphoprotein</keyword>
<dbReference type="NCBIfam" id="TIGR00229">
    <property type="entry name" value="sensory_box"/>
    <property type="match status" value="2"/>
</dbReference>